<comment type="caution">
    <text evidence="2">The sequence shown here is derived from an EMBL/GenBank/DDBJ whole genome shotgun (WGS) entry which is preliminary data.</text>
</comment>
<dbReference type="Proteomes" id="UP000198711">
    <property type="component" value="Unassembled WGS sequence"/>
</dbReference>
<sequence length="140" mass="16400">MKYFVFITVFLFQQPLYAQHKDEQAIRQILTDQTTEWNKGNLEAFMKGYWKNDSLLFVGKTGPHYGFQTTLDNYHKGYPDTAAMGKLSFNIIQVKRLSPDYYFVLGKWMLKRSMGDLSGHYTLLFRKIAGQWKIVVDHSS</sequence>
<dbReference type="RefSeq" id="WP_092723185.1">
    <property type="nucleotide sequence ID" value="NZ_FNNO01000004.1"/>
</dbReference>
<dbReference type="InterPro" id="IPR027843">
    <property type="entry name" value="DUF4440"/>
</dbReference>
<organism evidence="2 3">
    <name type="scientific">Hydrobacter penzbergensis</name>
    <dbReference type="NCBI Taxonomy" id="1235997"/>
    <lineage>
        <taxon>Bacteria</taxon>
        <taxon>Pseudomonadati</taxon>
        <taxon>Bacteroidota</taxon>
        <taxon>Chitinophagia</taxon>
        <taxon>Chitinophagales</taxon>
        <taxon>Chitinophagaceae</taxon>
        <taxon>Hydrobacter</taxon>
    </lineage>
</organism>
<evidence type="ECO:0000259" key="1">
    <source>
        <dbReference type="Pfam" id="PF14534"/>
    </source>
</evidence>
<feature type="domain" description="DUF4440" evidence="1">
    <location>
        <begin position="26"/>
        <end position="134"/>
    </location>
</feature>
<dbReference type="Pfam" id="PF14534">
    <property type="entry name" value="DUF4440"/>
    <property type="match status" value="1"/>
</dbReference>
<accession>A0A8X8IB66</accession>
<keyword evidence="3" id="KW-1185">Reference proteome</keyword>
<protein>
    <recommendedName>
        <fullName evidence="1">DUF4440 domain-containing protein</fullName>
    </recommendedName>
</protein>
<dbReference type="EMBL" id="FNNO01000004">
    <property type="protein sequence ID" value="SDW62931.1"/>
    <property type="molecule type" value="Genomic_DNA"/>
</dbReference>
<proteinExistence type="predicted"/>
<dbReference type="InterPro" id="IPR032710">
    <property type="entry name" value="NTF2-like_dom_sf"/>
</dbReference>
<dbReference type="Gene3D" id="3.10.450.50">
    <property type="match status" value="1"/>
</dbReference>
<reference evidence="2 3" key="1">
    <citation type="submission" date="2016-10" db="EMBL/GenBank/DDBJ databases">
        <authorList>
            <person name="Varghese N."/>
            <person name="Submissions S."/>
        </authorList>
    </citation>
    <scope>NUCLEOTIDE SEQUENCE [LARGE SCALE GENOMIC DNA]</scope>
    <source>
        <strain evidence="2 3">DSM 25353</strain>
    </source>
</reference>
<gene>
    <name evidence="2" type="ORF">SAMN05444410_104151</name>
</gene>
<dbReference type="SUPFAM" id="SSF54427">
    <property type="entry name" value="NTF2-like"/>
    <property type="match status" value="1"/>
</dbReference>
<evidence type="ECO:0000313" key="3">
    <source>
        <dbReference type="Proteomes" id="UP000198711"/>
    </source>
</evidence>
<dbReference type="AlphaFoldDB" id="A0A8X8IB66"/>
<evidence type="ECO:0000313" key="2">
    <source>
        <dbReference type="EMBL" id="SDW62931.1"/>
    </source>
</evidence>
<name>A0A8X8IB66_9BACT</name>